<evidence type="ECO:0000313" key="1">
    <source>
        <dbReference type="EMBL" id="QOX62090.1"/>
    </source>
</evidence>
<keyword evidence="2" id="KW-1185">Reference proteome</keyword>
<proteinExistence type="predicted"/>
<gene>
    <name evidence="1" type="ORF">FRZ06_01355</name>
</gene>
<organism evidence="1 2">
    <name type="scientific">Anoxybacterium hadale</name>
    <dbReference type="NCBI Taxonomy" id="3408580"/>
    <lineage>
        <taxon>Bacteria</taxon>
        <taxon>Bacillati</taxon>
        <taxon>Bacillota</taxon>
        <taxon>Clostridia</taxon>
        <taxon>Peptostreptococcales</taxon>
        <taxon>Anaerovoracaceae</taxon>
        <taxon>Anoxybacterium</taxon>
    </lineage>
</organism>
<reference evidence="1" key="1">
    <citation type="submission" date="2019-08" db="EMBL/GenBank/DDBJ databases">
        <title>Genome sequence of Clostridiales bacterium MT110.</title>
        <authorList>
            <person name="Cao J."/>
        </authorList>
    </citation>
    <scope>NUCLEOTIDE SEQUENCE</scope>
    <source>
        <strain evidence="1">MT110</strain>
    </source>
</reference>
<accession>A0ACD1A6U8</accession>
<name>A0ACD1A6U8_9FIRM</name>
<protein>
    <submittedName>
        <fullName evidence="1">EamA family transporter</fullName>
    </submittedName>
</protein>
<evidence type="ECO:0000313" key="2">
    <source>
        <dbReference type="Proteomes" id="UP000594014"/>
    </source>
</evidence>
<dbReference type="Proteomes" id="UP000594014">
    <property type="component" value="Chromosome"/>
</dbReference>
<sequence>MHLLYRCEANGRNGLHEIIQQQRRVAMNDKFSYTKNTAVIFMVTCAILWSTAGILIKFLPWNPMVIAGTRSLISAAIYMIYMRYEGIHFVVNRSSVFGGVALSGTFLFFIAANKLTTSANAIVLQYSAPIFILIISALLFHQRFRRGDILAVAVTSVGISLFFLDQLSGGYLLGNLMGIAAGISFAFMFVITGRADGDERGSGILLGHLITAVIGIPFLFFYETPFTMVNLAVILAMGIFQLGIPYILYGLAIRKCSPLACSLISAVEPLLNPVWVFLFDGEAPGFYALVGGAVVIGAVVFWSIWSNFQEHRIESTSVSAKEL</sequence>
<dbReference type="EMBL" id="CP042469">
    <property type="protein sequence ID" value="QOX62090.1"/>
    <property type="molecule type" value="Genomic_DNA"/>
</dbReference>